<reference evidence="3 4" key="1">
    <citation type="submission" date="2015-08" db="EMBL/GenBank/DDBJ databases">
        <title>Next Generation Sequencing and Analysis of the Genome of Puccinia sorghi L Schw, the Causal Agent of Maize Common Rust.</title>
        <authorList>
            <person name="Rochi L."/>
            <person name="Burguener G."/>
            <person name="Darino M."/>
            <person name="Turjanski A."/>
            <person name="Kreff E."/>
            <person name="Dieguez M.J."/>
            <person name="Sacco F."/>
        </authorList>
    </citation>
    <scope>NUCLEOTIDE SEQUENCE [LARGE SCALE GENOMIC DNA]</scope>
    <source>
        <strain evidence="3 4">RO10H11247</strain>
    </source>
</reference>
<dbReference type="SUPFAM" id="SSF48425">
    <property type="entry name" value="Sec7 domain"/>
    <property type="match status" value="1"/>
</dbReference>
<dbReference type="SUPFAM" id="SSF54427">
    <property type="entry name" value="NTF2-like"/>
    <property type="match status" value="1"/>
</dbReference>
<dbReference type="Pfam" id="PF02136">
    <property type="entry name" value="NTF2"/>
    <property type="match status" value="1"/>
</dbReference>
<evidence type="ECO:0000259" key="1">
    <source>
        <dbReference type="Pfam" id="PF01369"/>
    </source>
</evidence>
<dbReference type="InterPro" id="IPR002075">
    <property type="entry name" value="NTF2_dom"/>
</dbReference>
<comment type="caution">
    <text evidence="3">The sequence shown here is derived from an EMBL/GenBank/DDBJ whole genome shotgun (WGS) entry which is preliminary data.</text>
</comment>
<proteinExistence type="predicted"/>
<dbReference type="VEuPathDB" id="FungiDB:VP01_801g4"/>
<evidence type="ECO:0000259" key="2">
    <source>
        <dbReference type="Pfam" id="PF02136"/>
    </source>
</evidence>
<dbReference type="GO" id="GO:0032012">
    <property type="term" value="P:regulation of ARF protein signal transduction"/>
    <property type="evidence" value="ECO:0007669"/>
    <property type="project" value="InterPro"/>
</dbReference>
<dbReference type="InterPro" id="IPR032710">
    <property type="entry name" value="NTF2-like_dom_sf"/>
</dbReference>
<dbReference type="GO" id="GO:0005085">
    <property type="term" value="F:guanyl-nucleotide exchange factor activity"/>
    <property type="evidence" value="ECO:0007669"/>
    <property type="project" value="InterPro"/>
</dbReference>
<protein>
    <submittedName>
        <fullName evidence="3">Uncharacterized protein</fullName>
    </submittedName>
</protein>
<dbReference type="InterPro" id="IPR000904">
    <property type="entry name" value="Sec7_dom"/>
</dbReference>
<gene>
    <name evidence="3" type="ORF">VP01_801g4</name>
</gene>
<feature type="domain" description="Nuclear transport factor 2" evidence="2">
    <location>
        <begin position="146"/>
        <end position="198"/>
    </location>
</feature>
<feature type="domain" description="SEC7" evidence="1">
    <location>
        <begin position="10"/>
        <end position="46"/>
    </location>
</feature>
<sequence length="199" mass="21922">MNVSSNNLLIKPQKWNKSIPEDVARFLLTNDGLSKAMIGGYLGESIKNPIPQIKMTENTNSNGPLTSALLRSLYLTRDAPIATACALASHIQSTGLHILNSAEPLALEAVPSHTFCLPSWHVTRRLERLRTSVRTQRKLLNSSSSYLNLTQSPSSSTDGGIIIQAGQDVKPSWALRKFSQTFLLAKQPNDFFMLKDIFG</sequence>
<dbReference type="AlphaFoldDB" id="A0A0L6UAJ1"/>
<evidence type="ECO:0000313" key="3">
    <source>
        <dbReference type="EMBL" id="KNZ45531.1"/>
    </source>
</evidence>
<dbReference type="Gene3D" id="1.10.220.20">
    <property type="match status" value="1"/>
</dbReference>
<name>A0A0L6UAJ1_9BASI</name>
<dbReference type="STRING" id="27349.A0A0L6UAJ1"/>
<keyword evidence="4" id="KW-1185">Reference proteome</keyword>
<dbReference type="InterPro" id="IPR035999">
    <property type="entry name" value="Sec7_dom_sf"/>
</dbReference>
<dbReference type="Gene3D" id="3.10.450.50">
    <property type="match status" value="1"/>
</dbReference>
<evidence type="ECO:0000313" key="4">
    <source>
        <dbReference type="Proteomes" id="UP000037035"/>
    </source>
</evidence>
<dbReference type="EMBL" id="LAVV01013517">
    <property type="protein sequence ID" value="KNZ45531.1"/>
    <property type="molecule type" value="Genomic_DNA"/>
</dbReference>
<organism evidence="3 4">
    <name type="scientific">Puccinia sorghi</name>
    <dbReference type="NCBI Taxonomy" id="27349"/>
    <lineage>
        <taxon>Eukaryota</taxon>
        <taxon>Fungi</taxon>
        <taxon>Dikarya</taxon>
        <taxon>Basidiomycota</taxon>
        <taxon>Pucciniomycotina</taxon>
        <taxon>Pucciniomycetes</taxon>
        <taxon>Pucciniales</taxon>
        <taxon>Pucciniaceae</taxon>
        <taxon>Puccinia</taxon>
    </lineage>
</organism>
<dbReference type="Pfam" id="PF01369">
    <property type="entry name" value="Sec7"/>
    <property type="match status" value="1"/>
</dbReference>
<dbReference type="Proteomes" id="UP000037035">
    <property type="component" value="Unassembled WGS sequence"/>
</dbReference>
<accession>A0A0L6UAJ1</accession>